<evidence type="ECO:0000256" key="8">
    <source>
        <dbReference type="NCBIfam" id="TIGR00038"/>
    </source>
</evidence>
<dbReference type="Proteomes" id="UP000033867">
    <property type="component" value="Unassembled WGS sequence"/>
</dbReference>
<dbReference type="AlphaFoldDB" id="A0A0G1DLS0"/>
<dbReference type="FunFam" id="2.30.30.30:FF:000003">
    <property type="entry name" value="Elongation factor P"/>
    <property type="match status" value="1"/>
</dbReference>
<dbReference type="Pfam" id="PF09285">
    <property type="entry name" value="Elong-fact-P_C"/>
    <property type="match status" value="1"/>
</dbReference>
<evidence type="ECO:0000256" key="9">
    <source>
        <dbReference type="RuleBase" id="RU004389"/>
    </source>
</evidence>
<dbReference type="InterPro" id="IPR008991">
    <property type="entry name" value="Translation_prot_SH3-like_sf"/>
</dbReference>
<proteinExistence type="inferred from homology"/>
<protein>
    <recommendedName>
        <fullName evidence="7 8">Elongation factor P</fullName>
        <shortName evidence="7">EF-P</shortName>
    </recommendedName>
</protein>
<evidence type="ECO:0000259" key="11">
    <source>
        <dbReference type="SMART" id="SM01185"/>
    </source>
</evidence>
<dbReference type="InterPro" id="IPR012340">
    <property type="entry name" value="NA-bd_OB-fold"/>
</dbReference>
<evidence type="ECO:0000313" key="12">
    <source>
        <dbReference type="EMBL" id="KKS71781.1"/>
    </source>
</evidence>
<feature type="domain" description="Translation elongation factor P/YeiP central" evidence="11">
    <location>
        <begin position="67"/>
        <end position="121"/>
    </location>
</feature>
<dbReference type="InterPro" id="IPR015365">
    <property type="entry name" value="Elong-fact-P_C"/>
</dbReference>
<evidence type="ECO:0000256" key="1">
    <source>
        <dbReference type="ARBA" id="ARBA00004496"/>
    </source>
</evidence>
<comment type="function">
    <text evidence="7">Involved in peptide bond synthesis. Stimulates efficient translation and peptide-bond synthesis on native or reconstituted 70S ribosomes in vitro. Probably functions indirectly by altering the affinity of the ribosome for aminoacyl-tRNA, thus increasing their reactivity as acceptors for peptidyl transferase.</text>
</comment>
<gene>
    <name evidence="7" type="primary">efp</name>
    <name evidence="12" type="ORF">UV42_C0019G0005</name>
</gene>
<evidence type="ECO:0000256" key="7">
    <source>
        <dbReference type="HAMAP-Rule" id="MF_00141"/>
    </source>
</evidence>
<keyword evidence="4 7" id="KW-0963">Cytoplasm</keyword>
<sequence>MGSTDDIKKGLVIRKDGNLYVVSDFNFVSPGKGAAFYKTKMKDILAGKTIEVTYKSGEGIDTVDVYRQTLQFLYGGVDRHSFMNKDTYETLDVDADIVGDAAKYLKEGLDVVAAMHDGNIVAIELPKKIQYTVKNAPPAVKGDSASGNVTKDIVLDNDLEVKAPIFIKEGDEILVNTETGDYGGRVNE</sequence>
<reference evidence="12 13" key="1">
    <citation type="journal article" date="2015" name="Nature">
        <title>rRNA introns, odd ribosomes, and small enigmatic genomes across a large radiation of phyla.</title>
        <authorList>
            <person name="Brown C.T."/>
            <person name="Hug L.A."/>
            <person name="Thomas B.C."/>
            <person name="Sharon I."/>
            <person name="Castelle C.J."/>
            <person name="Singh A."/>
            <person name="Wilkins M.J."/>
            <person name="Williams K.H."/>
            <person name="Banfield J.F."/>
        </authorList>
    </citation>
    <scope>NUCLEOTIDE SEQUENCE [LARGE SCALE GENOMIC DNA]</scope>
</reference>
<evidence type="ECO:0000256" key="5">
    <source>
        <dbReference type="ARBA" id="ARBA00022768"/>
    </source>
</evidence>
<evidence type="ECO:0000256" key="2">
    <source>
        <dbReference type="ARBA" id="ARBA00004815"/>
    </source>
</evidence>
<dbReference type="SUPFAM" id="SSF50249">
    <property type="entry name" value="Nucleic acid-binding proteins"/>
    <property type="match status" value="2"/>
</dbReference>
<dbReference type="Pfam" id="PF01132">
    <property type="entry name" value="EFP"/>
    <property type="match status" value="1"/>
</dbReference>
<feature type="domain" description="Elongation factor P C-terminal" evidence="10">
    <location>
        <begin position="129"/>
        <end position="185"/>
    </location>
</feature>
<dbReference type="SUPFAM" id="SSF50104">
    <property type="entry name" value="Translation proteins SH3-like domain"/>
    <property type="match status" value="1"/>
</dbReference>
<organism evidence="12 13">
    <name type="scientific">Candidatus Magasanikbacteria bacterium GW2011_GWE2_42_7</name>
    <dbReference type="NCBI Taxonomy" id="1619052"/>
    <lineage>
        <taxon>Bacteria</taxon>
        <taxon>Candidatus Magasanikiibacteriota</taxon>
    </lineage>
</organism>
<dbReference type="FunFam" id="2.40.50.140:FF:000009">
    <property type="entry name" value="Elongation factor P"/>
    <property type="match status" value="1"/>
</dbReference>
<dbReference type="Gene3D" id="2.40.50.140">
    <property type="entry name" value="Nucleic acid-binding proteins"/>
    <property type="match status" value="2"/>
</dbReference>
<dbReference type="Gene3D" id="2.30.30.30">
    <property type="match status" value="1"/>
</dbReference>
<dbReference type="PANTHER" id="PTHR30053:SF12">
    <property type="entry name" value="ELONGATION FACTOR P (EF-P) FAMILY PROTEIN"/>
    <property type="match status" value="1"/>
</dbReference>
<dbReference type="PANTHER" id="PTHR30053">
    <property type="entry name" value="ELONGATION FACTOR P"/>
    <property type="match status" value="1"/>
</dbReference>
<dbReference type="InterPro" id="IPR014722">
    <property type="entry name" value="Rib_uL2_dom2"/>
</dbReference>
<keyword evidence="6 7" id="KW-0648">Protein biosynthesis</keyword>
<comment type="subcellular location">
    <subcellularLocation>
        <location evidence="1 7">Cytoplasm</location>
    </subcellularLocation>
</comment>
<evidence type="ECO:0000313" key="13">
    <source>
        <dbReference type="Proteomes" id="UP000033867"/>
    </source>
</evidence>
<dbReference type="GO" id="GO:0043043">
    <property type="term" value="P:peptide biosynthetic process"/>
    <property type="evidence" value="ECO:0007669"/>
    <property type="project" value="InterPro"/>
</dbReference>
<accession>A0A0G1DLS0</accession>
<dbReference type="EMBL" id="LCEK01000019">
    <property type="protein sequence ID" value="KKS71781.1"/>
    <property type="molecule type" value="Genomic_DNA"/>
</dbReference>
<name>A0A0G1DLS0_9BACT</name>
<comment type="caution">
    <text evidence="12">The sequence shown here is derived from an EMBL/GenBank/DDBJ whole genome shotgun (WGS) entry which is preliminary data.</text>
</comment>
<comment type="similarity">
    <text evidence="3 7 9">Belongs to the elongation factor P family.</text>
</comment>
<dbReference type="Pfam" id="PF08207">
    <property type="entry name" value="EFP_N"/>
    <property type="match status" value="1"/>
</dbReference>
<dbReference type="FunFam" id="2.40.50.140:FF:000004">
    <property type="entry name" value="Elongation factor P"/>
    <property type="match status" value="1"/>
</dbReference>
<dbReference type="InterPro" id="IPR020599">
    <property type="entry name" value="Transl_elong_fac_P/YeiP"/>
</dbReference>
<dbReference type="CDD" id="cd04470">
    <property type="entry name" value="S1_EF-P_repeat_1"/>
    <property type="match status" value="1"/>
</dbReference>
<dbReference type="NCBIfam" id="NF001810">
    <property type="entry name" value="PRK00529.1"/>
    <property type="match status" value="1"/>
</dbReference>
<dbReference type="InterPro" id="IPR001059">
    <property type="entry name" value="Transl_elong_P/YeiP_cen"/>
</dbReference>
<dbReference type="SMART" id="SM01185">
    <property type="entry name" value="EFP"/>
    <property type="match status" value="1"/>
</dbReference>
<dbReference type="NCBIfam" id="TIGR00038">
    <property type="entry name" value="efp"/>
    <property type="match status" value="1"/>
</dbReference>
<dbReference type="InterPro" id="IPR013185">
    <property type="entry name" value="Transl_elong_KOW-like"/>
</dbReference>
<evidence type="ECO:0000256" key="6">
    <source>
        <dbReference type="ARBA" id="ARBA00022917"/>
    </source>
</evidence>
<evidence type="ECO:0000256" key="3">
    <source>
        <dbReference type="ARBA" id="ARBA00009479"/>
    </source>
</evidence>
<comment type="pathway">
    <text evidence="2 7">Protein biosynthesis; polypeptide chain elongation.</text>
</comment>
<dbReference type="PIRSF" id="PIRSF005901">
    <property type="entry name" value="EF-P"/>
    <property type="match status" value="1"/>
</dbReference>
<dbReference type="UniPathway" id="UPA00345"/>
<keyword evidence="5 7" id="KW-0251">Elongation factor</keyword>
<evidence type="ECO:0000256" key="4">
    <source>
        <dbReference type="ARBA" id="ARBA00022490"/>
    </source>
</evidence>
<dbReference type="HAMAP" id="MF_00141">
    <property type="entry name" value="EF_P"/>
    <property type="match status" value="1"/>
</dbReference>
<evidence type="ECO:0000259" key="10">
    <source>
        <dbReference type="SMART" id="SM00841"/>
    </source>
</evidence>
<dbReference type="SMART" id="SM00841">
    <property type="entry name" value="Elong-fact-P_C"/>
    <property type="match status" value="1"/>
</dbReference>
<dbReference type="InterPro" id="IPR011768">
    <property type="entry name" value="Transl_elongation_fac_P"/>
</dbReference>
<dbReference type="GO" id="GO:0003746">
    <property type="term" value="F:translation elongation factor activity"/>
    <property type="evidence" value="ECO:0007669"/>
    <property type="project" value="UniProtKB-UniRule"/>
</dbReference>
<dbReference type="GO" id="GO:0005829">
    <property type="term" value="C:cytosol"/>
    <property type="evidence" value="ECO:0007669"/>
    <property type="project" value="UniProtKB-ARBA"/>
</dbReference>